<dbReference type="InterPro" id="IPR000412">
    <property type="entry name" value="ABC_2_transport"/>
</dbReference>
<dbReference type="EMBL" id="JAVDUI010000001">
    <property type="protein sequence ID" value="MDR6891150.1"/>
    <property type="molecule type" value="Genomic_DNA"/>
</dbReference>
<dbReference type="PIRSF" id="PIRSF006648">
    <property type="entry name" value="DrrB"/>
    <property type="match status" value="1"/>
</dbReference>
<evidence type="ECO:0000256" key="3">
    <source>
        <dbReference type="ARBA" id="ARBA00022989"/>
    </source>
</evidence>
<dbReference type="GO" id="GO:0140359">
    <property type="term" value="F:ABC-type transporter activity"/>
    <property type="evidence" value="ECO:0007669"/>
    <property type="project" value="InterPro"/>
</dbReference>
<evidence type="ECO:0000256" key="4">
    <source>
        <dbReference type="ARBA" id="ARBA00023136"/>
    </source>
</evidence>
<reference evidence="8" key="1">
    <citation type="submission" date="2023-07" db="EMBL/GenBank/DDBJ databases">
        <title>Sequencing the genomes of 1000 actinobacteria strains.</title>
        <authorList>
            <person name="Klenk H.-P."/>
        </authorList>
    </citation>
    <scope>NUCLEOTIDE SEQUENCE</scope>
    <source>
        <strain evidence="8">DSM 13988</strain>
    </source>
</reference>
<comment type="subcellular location">
    <subcellularLocation>
        <location evidence="1">Membrane</location>
        <topology evidence="1">Multi-pass membrane protein</topology>
    </subcellularLocation>
</comment>
<evidence type="ECO:0000256" key="6">
    <source>
        <dbReference type="SAM" id="Phobius"/>
    </source>
</evidence>
<dbReference type="Pfam" id="PF01061">
    <property type="entry name" value="ABC2_membrane"/>
    <property type="match status" value="1"/>
</dbReference>
<evidence type="ECO:0000256" key="2">
    <source>
        <dbReference type="ARBA" id="ARBA00022692"/>
    </source>
</evidence>
<dbReference type="GO" id="GO:0046677">
    <property type="term" value="P:response to antibiotic"/>
    <property type="evidence" value="ECO:0007669"/>
    <property type="project" value="UniProtKB-KW"/>
</dbReference>
<feature type="transmembrane region" description="Helical" evidence="6">
    <location>
        <begin position="138"/>
        <end position="163"/>
    </location>
</feature>
<keyword evidence="5" id="KW-0046">Antibiotic resistance</keyword>
<protein>
    <submittedName>
        <fullName evidence="8">ABC-2 type transport system permease protein</fullName>
    </submittedName>
</protein>
<dbReference type="GO" id="GO:0043190">
    <property type="term" value="C:ATP-binding cassette (ABC) transporter complex"/>
    <property type="evidence" value="ECO:0007669"/>
    <property type="project" value="InterPro"/>
</dbReference>
<dbReference type="Proteomes" id="UP001247307">
    <property type="component" value="Unassembled WGS sequence"/>
</dbReference>
<feature type="transmembrane region" description="Helical" evidence="6">
    <location>
        <begin position="61"/>
        <end position="84"/>
    </location>
</feature>
<dbReference type="AlphaFoldDB" id="A0AAE3YDG3"/>
<evidence type="ECO:0000256" key="5">
    <source>
        <dbReference type="ARBA" id="ARBA00023251"/>
    </source>
</evidence>
<dbReference type="PANTHER" id="PTHR43229">
    <property type="entry name" value="NODULATION PROTEIN J"/>
    <property type="match status" value="1"/>
</dbReference>
<evidence type="ECO:0000256" key="1">
    <source>
        <dbReference type="ARBA" id="ARBA00004141"/>
    </source>
</evidence>
<name>A0AAE3YDG3_9MICC</name>
<feature type="transmembrane region" description="Helical" evidence="6">
    <location>
        <begin position="217"/>
        <end position="242"/>
    </location>
</feature>
<keyword evidence="4 6" id="KW-0472">Membrane</keyword>
<sequence>MTRAAAPAPARMAAQARWETLAMIKNGEQLVLILFMPVLALVALTHMSVLDGLGGTRISAAAPGVLALGVLSTAFTGQGIATGFDRRYGVLTHAATTPLGRSGLLAGKLGAVLVVVAAQVVLLGGLAALMGFRPAPGAALPTLLALVLGAWAFTAIGLFIAGLIRPEATLAVTNLLWIVFAAAGGILIPAATMPSPLDAILPFLPTAALADALRAALLHGAVAPLQLLVLVAWGALCSLGVVKTFSWTS</sequence>
<dbReference type="InterPro" id="IPR051784">
    <property type="entry name" value="Nod_factor_ABC_transporter"/>
</dbReference>
<organism evidence="8 9">
    <name type="scientific">Falsarthrobacter nasiphocae</name>
    <dbReference type="NCBI Taxonomy" id="189863"/>
    <lineage>
        <taxon>Bacteria</taxon>
        <taxon>Bacillati</taxon>
        <taxon>Actinomycetota</taxon>
        <taxon>Actinomycetes</taxon>
        <taxon>Micrococcales</taxon>
        <taxon>Micrococcaceae</taxon>
        <taxon>Falsarthrobacter</taxon>
    </lineage>
</organism>
<keyword evidence="9" id="KW-1185">Reference proteome</keyword>
<feature type="transmembrane region" description="Helical" evidence="6">
    <location>
        <begin position="175"/>
        <end position="197"/>
    </location>
</feature>
<dbReference type="PANTHER" id="PTHR43229:SF2">
    <property type="entry name" value="NODULATION PROTEIN J"/>
    <property type="match status" value="1"/>
</dbReference>
<proteinExistence type="predicted"/>
<keyword evidence="2 6" id="KW-0812">Transmembrane</keyword>
<accession>A0AAE3YDG3</accession>
<keyword evidence="3 6" id="KW-1133">Transmembrane helix</keyword>
<feature type="transmembrane region" description="Helical" evidence="6">
    <location>
        <begin position="30"/>
        <end position="49"/>
    </location>
</feature>
<dbReference type="InterPro" id="IPR013525">
    <property type="entry name" value="ABC2_TM"/>
</dbReference>
<dbReference type="RefSeq" id="WP_309848611.1">
    <property type="nucleotide sequence ID" value="NZ_BAAAIU010000004.1"/>
</dbReference>
<evidence type="ECO:0000313" key="9">
    <source>
        <dbReference type="Proteomes" id="UP001247307"/>
    </source>
</evidence>
<feature type="domain" description="ABC-2 type transporter transmembrane" evidence="7">
    <location>
        <begin position="18"/>
        <end position="217"/>
    </location>
</feature>
<feature type="transmembrane region" description="Helical" evidence="6">
    <location>
        <begin position="105"/>
        <end position="132"/>
    </location>
</feature>
<comment type="caution">
    <text evidence="8">The sequence shown here is derived from an EMBL/GenBank/DDBJ whole genome shotgun (WGS) entry which is preliminary data.</text>
</comment>
<gene>
    <name evidence="8" type="ORF">J2S35_000090</name>
</gene>
<evidence type="ECO:0000259" key="7">
    <source>
        <dbReference type="Pfam" id="PF01061"/>
    </source>
</evidence>
<evidence type="ECO:0000313" key="8">
    <source>
        <dbReference type="EMBL" id="MDR6891150.1"/>
    </source>
</evidence>